<comment type="caution">
    <text evidence="1">The sequence shown here is derived from an EMBL/GenBank/DDBJ whole genome shotgun (WGS) entry which is preliminary data.</text>
</comment>
<keyword evidence="1" id="KW-0675">Receptor</keyword>
<keyword evidence="1" id="KW-0808">Transferase</keyword>
<dbReference type="EMBL" id="JAUIZM010000005">
    <property type="protein sequence ID" value="KAK1383817.1"/>
    <property type="molecule type" value="Genomic_DNA"/>
</dbReference>
<reference evidence="1" key="1">
    <citation type="submission" date="2023-02" db="EMBL/GenBank/DDBJ databases">
        <title>Genome of toxic invasive species Heracleum sosnowskyi carries increased number of genes despite the absence of recent whole-genome duplications.</title>
        <authorList>
            <person name="Schelkunov M."/>
            <person name="Shtratnikova V."/>
            <person name="Makarenko M."/>
            <person name="Klepikova A."/>
            <person name="Omelchenko D."/>
            <person name="Novikova G."/>
            <person name="Obukhova E."/>
            <person name="Bogdanov V."/>
            <person name="Penin A."/>
            <person name="Logacheva M."/>
        </authorList>
    </citation>
    <scope>NUCLEOTIDE SEQUENCE</scope>
    <source>
        <strain evidence="1">Hsosn_3</strain>
        <tissue evidence="1">Leaf</tissue>
    </source>
</reference>
<name>A0AAD8IG11_9APIA</name>
<dbReference type="GO" id="GO:0016301">
    <property type="term" value="F:kinase activity"/>
    <property type="evidence" value="ECO:0007669"/>
    <property type="project" value="UniProtKB-KW"/>
</dbReference>
<dbReference type="AlphaFoldDB" id="A0AAD8IG11"/>
<organism evidence="1 2">
    <name type="scientific">Heracleum sosnowskyi</name>
    <dbReference type="NCBI Taxonomy" id="360622"/>
    <lineage>
        <taxon>Eukaryota</taxon>
        <taxon>Viridiplantae</taxon>
        <taxon>Streptophyta</taxon>
        <taxon>Embryophyta</taxon>
        <taxon>Tracheophyta</taxon>
        <taxon>Spermatophyta</taxon>
        <taxon>Magnoliopsida</taxon>
        <taxon>eudicotyledons</taxon>
        <taxon>Gunneridae</taxon>
        <taxon>Pentapetalae</taxon>
        <taxon>asterids</taxon>
        <taxon>campanulids</taxon>
        <taxon>Apiales</taxon>
        <taxon>Apiaceae</taxon>
        <taxon>Apioideae</taxon>
        <taxon>apioid superclade</taxon>
        <taxon>Tordylieae</taxon>
        <taxon>Tordyliinae</taxon>
        <taxon>Heracleum</taxon>
    </lineage>
</organism>
<evidence type="ECO:0000313" key="2">
    <source>
        <dbReference type="Proteomes" id="UP001237642"/>
    </source>
</evidence>
<evidence type="ECO:0000313" key="1">
    <source>
        <dbReference type="EMBL" id="KAK1383817.1"/>
    </source>
</evidence>
<keyword evidence="1" id="KW-0418">Kinase</keyword>
<accession>A0AAD8IG11</accession>
<sequence length="101" mass="11382">MKGTIGYAAPELFTGRRPTDEVFRDGMNLHNFVNMAVGDQLMVVVDQSALYREEGITKEAGDIGSKWTHEQTEQLISIFRIGIACSKESPALRMDMRQFEV</sequence>
<dbReference type="Gene3D" id="1.10.510.10">
    <property type="entry name" value="Transferase(Phosphotransferase) domain 1"/>
    <property type="match status" value="1"/>
</dbReference>
<proteinExistence type="predicted"/>
<gene>
    <name evidence="1" type="ORF">POM88_021552</name>
</gene>
<reference evidence="1" key="2">
    <citation type="submission" date="2023-05" db="EMBL/GenBank/DDBJ databases">
        <authorList>
            <person name="Schelkunov M.I."/>
        </authorList>
    </citation>
    <scope>NUCLEOTIDE SEQUENCE</scope>
    <source>
        <strain evidence="1">Hsosn_3</strain>
        <tissue evidence="1">Leaf</tissue>
    </source>
</reference>
<keyword evidence="2" id="KW-1185">Reference proteome</keyword>
<dbReference type="PANTHER" id="PTHR48055">
    <property type="entry name" value="LEUCINE-RICH REPEAT RECEPTOR PROTEIN KINASE EMS1"/>
    <property type="match status" value="1"/>
</dbReference>
<dbReference type="GO" id="GO:0016020">
    <property type="term" value="C:membrane"/>
    <property type="evidence" value="ECO:0007669"/>
    <property type="project" value="TreeGrafter"/>
</dbReference>
<protein>
    <submittedName>
        <fullName evidence="1">Receptor kinase-like protein xa21</fullName>
    </submittedName>
</protein>
<dbReference type="Proteomes" id="UP001237642">
    <property type="component" value="Unassembled WGS sequence"/>
</dbReference>
<dbReference type="PANTHER" id="PTHR48055:SF55">
    <property type="entry name" value="PROTEIN KINASE DOMAIN-CONTAINING PROTEIN"/>
    <property type="match status" value="1"/>
</dbReference>
<dbReference type="InterPro" id="IPR051564">
    <property type="entry name" value="LRR_receptor-like_kinase"/>
</dbReference>